<dbReference type="InterPro" id="IPR041698">
    <property type="entry name" value="Methyltransf_25"/>
</dbReference>
<keyword evidence="1 5" id="KW-0489">Methyltransferase</keyword>
<dbReference type="Gene3D" id="3.40.50.150">
    <property type="entry name" value="Vaccinia Virus protein VP39"/>
    <property type="match status" value="1"/>
</dbReference>
<keyword evidence="2" id="KW-0808">Transferase</keyword>
<comment type="caution">
    <text evidence="5">The sequence shown here is derived from an EMBL/GenBank/DDBJ whole genome shotgun (WGS) entry which is preliminary data.</text>
</comment>
<dbReference type="CDD" id="cd02440">
    <property type="entry name" value="AdoMet_MTases"/>
    <property type="match status" value="1"/>
</dbReference>
<gene>
    <name evidence="5" type="ORF">JOF34_000190</name>
</gene>
<dbReference type="EMBL" id="JAGIOL010000001">
    <property type="protein sequence ID" value="MBP2435604.1"/>
    <property type="molecule type" value="Genomic_DNA"/>
</dbReference>
<protein>
    <submittedName>
        <fullName evidence="5">SAM-dependent methyltransferase</fullName>
    </submittedName>
</protein>
<evidence type="ECO:0000256" key="2">
    <source>
        <dbReference type="ARBA" id="ARBA00022679"/>
    </source>
</evidence>
<reference evidence="5 6" key="1">
    <citation type="submission" date="2021-03" db="EMBL/GenBank/DDBJ databases">
        <title>Sequencing the genomes of 1000 actinobacteria strains.</title>
        <authorList>
            <person name="Klenk H.-P."/>
        </authorList>
    </citation>
    <scope>NUCLEOTIDE SEQUENCE [LARGE SCALE GENOMIC DNA]</scope>
    <source>
        <strain evidence="5 6">DSM 24221</strain>
    </source>
</reference>
<dbReference type="Proteomes" id="UP001519362">
    <property type="component" value="Unassembled WGS sequence"/>
</dbReference>
<dbReference type="SUPFAM" id="SSF53335">
    <property type="entry name" value="S-adenosyl-L-methionine-dependent methyltransferases"/>
    <property type="match status" value="1"/>
</dbReference>
<evidence type="ECO:0000313" key="5">
    <source>
        <dbReference type="EMBL" id="MBP2435604.1"/>
    </source>
</evidence>
<organism evidence="5 6">
    <name type="scientific">Microbacterium amylolyticum</name>
    <dbReference type="NCBI Taxonomy" id="936337"/>
    <lineage>
        <taxon>Bacteria</taxon>
        <taxon>Bacillati</taxon>
        <taxon>Actinomycetota</taxon>
        <taxon>Actinomycetes</taxon>
        <taxon>Micrococcales</taxon>
        <taxon>Microbacteriaceae</taxon>
        <taxon>Microbacterium</taxon>
    </lineage>
</organism>
<evidence type="ECO:0000259" key="4">
    <source>
        <dbReference type="Pfam" id="PF13649"/>
    </source>
</evidence>
<evidence type="ECO:0000313" key="6">
    <source>
        <dbReference type="Proteomes" id="UP001519362"/>
    </source>
</evidence>
<dbReference type="PANTHER" id="PTHR43464">
    <property type="entry name" value="METHYLTRANSFERASE"/>
    <property type="match status" value="1"/>
</dbReference>
<proteinExistence type="predicted"/>
<sequence>MSGQLRSTRVTRSWSPRSATTSISSLRSSAAGFCLPSSAIRCAPIRSPPITDWANSTTGLIVDAGCGPGHWSDYLRADDRRVIGIDGSTRFINAACARFPETEFRLGDLRELPCDAGEVDALLSWYSIIHFDPHDVGGVIAEFARVMRPGGSLLLGYFEGPAGEDFSHAVSRAYRWDFSSLKVVLNEHGFVVVHNDSRHDPWSRPHGEIIASRQP</sequence>
<keyword evidence="3" id="KW-0949">S-adenosyl-L-methionine</keyword>
<feature type="domain" description="Methyltransferase" evidence="4">
    <location>
        <begin position="61"/>
        <end position="151"/>
    </location>
</feature>
<dbReference type="RefSeq" id="WP_165132401.1">
    <property type="nucleotide sequence ID" value="NZ_CP049253.1"/>
</dbReference>
<dbReference type="GO" id="GO:0032259">
    <property type="term" value="P:methylation"/>
    <property type="evidence" value="ECO:0007669"/>
    <property type="project" value="UniProtKB-KW"/>
</dbReference>
<evidence type="ECO:0000256" key="1">
    <source>
        <dbReference type="ARBA" id="ARBA00022603"/>
    </source>
</evidence>
<evidence type="ECO:0000256" key="3">
    <source>
        <dbReference type="ARBA" id="ARBA00022691"/>
    </source>
</evidence>
<name>A0ABS4ZEA4_9MICO</name>
<dbReference type="Pfam" id="PF13649">
    <property type="entry name" value="Methyltransf_25"/>
    <property type="match status" value="1"/>
</dbReference>
<dbReference type="GO" id="GO:0008168">
    <property type="term" value="F:methyltransferase activity"/>
    <property type="evidence" value="ECO:0007669"/>
    <property type="project" value="UniProtKB-KW"/>
</dbReference>
<keyword evidence="6" id="KW-1185">Reference proteome</keyword>
<dbReference type="PANTHER" id="PTHR43464:SF19">
    <property type="entry name" value="UBIQUINONE BIOSYNTHESIS O-METHYLTRANSFERASE, MITOCHONDRIAL"/>
    <property type="match status" value="1"/>
</dbReference>
<accession>A0ABS4ZEA4</accession>
<dbReference type="InterPro" id="IPR029063">
    <property type="entry name" value="SAM-dependent_MTases_sf"/>
</dbReference>